<gene>
    <name evidence="9" type="ORF">V8G54_013102</name>
</gene>
<dbReference type="InterPro" id="IPR027409">
    <property type="entry name" value="GroEL-like_apical_dom_sf"/>
</dbReference>
<dbReference type="GO" id="GO:0016887">
    <property type="term" value="F:ATP hydrolysis activity"/>
    <property type="evidence" value="ECO:0007669"/>
    <property type="project" value="InterPro"/>
</dbReference>
<dbReference type="FunFam" id="3.50.7.10:FF:000008">
    <property type="entry name" value="T-complex protein 1 subunit theta"/>
    <property type="match status" value="1"/>
</dbReference>
<evidence type="ECO:0000256" key="4">
    <source>
        <dbReference type="ARBA" id="ARBA00022741"/>
    </source>
</evidence>
<evidence type="ECO:0000256" key="6">
    <source>
        <dbReference type="ARBA" id="ARBA00023186"/>
    </source>
</evidence>
<dbReference type="PRINTS" id="PR00304">
    <property type="entry name" value="TCOMPLEXTCP1"/>
</dbReference>
<evidence type="ECO:0000256" key="5">
    <source>
        <dbReference type="ARBA" id="ARBA00022840"/>
    </source>
</evidence>
<dbReference type="InterPro" id="IPR002194">
    <property type="entry name" value="Chaperonin_TCP-1_CS"/>
</dbReference>
<dbReference type="InterPro" id="IPR027410">
    <property type="entry name" value="TCP-1-like_intermed_sf"/>
</dbReference>
<dbReference type="GO" id="GO:0005737">
    <property type="term" value="C:cytoplasm"/>
    <property type="evidence" value="ECO:0007669"/>
    <property type="project" value="UniProtKB-SubCell"/>
</dbReference>
<dbReference type="InterPro" id="IPR012721">
    <property type="entry name" value="Chap_CCT_theta"/>
</dbReference>
<evidence type="ECO:0000256" key="7">
    <source>
        <dbReference type="ARBA" id="ARBA00029602"/>
    </source>
</evidence>
<dbReference type="GO" id="GO:0051082">
    <property type="term" value="F:unfolded protein binding"/>
    <property type="evidence" value="ECO:0007669"/>
    <property type="project" value="InterPro"/>
</dbReference>
<dbReference type="Proteomes" id="UP001374535">
    <property type="component" value="Chromosome 4"/>
</dbReference>
<dbReference type="InterPro" id="IPR017998">
    <property type="entry name" value="Chaperone_TCP-1"/>
</dbReference>
<dbReference type="PROSITE" id="PS00750">
    <property type="entry name" value="TCP1_1"/>
    <property type="match status" value="1"/>
</dbReference>
<dbReference type="Pfam" id="PF00118">
    <property type="entry name" value="Cpn60_TCP1"/>
    <property type="match status" value="1"/>
</dbReference>
<evidence type="ECO:0000256" key="2">
    <source>
        <dbReference type="ARBA" id="ARBA00008020"/>
    </source>
</evidence>
<keyword evidence="3" id="KW-0963">Cytoplasm</keyword>
<sequence length="553" mass="59206">MGFNIQPYGIQSMLKEGHKHLSGLDEAVLKNIDACKQLSTITRTSLGPNGMNKMVINHLDKLFVTNDAATIVNELEVQHPAAKILVLAGKAQQEEIGDGANLTISFAGELLQGAEELIRMGLHPSEIISGYTKAINKTVQILDDLVEEGSETMDVRDKEQIVSRMKAAVASKQFGLENTICSLVADACIQVCPKNPANFNVDNIRVAKLLGGGLHNSTVVRGMVLKSDAVGTVKQAEKAKVAVFAGGVDTSATETKGTVLIHSAEQLENYSKTEEAKIEELIKAVADSGAKVIVSGGAVGEMALHFCERYKLMVLKISSKFELRRFCRTTGSVAVLKLSQPNPDDLGYVDSVSVQEIGGVRATSSYIDMQVTIVKNEEGGNSVATVVLRGSTDSILDDLERAVDDGVNTYKAMCRDSRIVPGAAATEIELAKRVKDFSFGETGLDQYAIAKFAESFEMIPRTLAENAGLNAMEIISSLYAEHASGNAKVGIDLEGGCKDVSTLSIWDLHVTKLFALKYAVDAACTVLRVDQIIMAKPAGGPRRGEQPAGADED</sequence>
<proteinExistence type="inferred from homology"/>
<keyword evidence="6 8" id="KW-0143">Chaperone</keyword>
<evidence type="ECO:0000313" key="10">
    <source>
        <dbReference type="Proteomes" id="UP001374535"/>
    </source>
</evidence>
<reference evidence="9 10" key="1">
    <citation type="journal article" date="2023" name="Life. Sci Alliance">
        <title>Evolutionary insights into 3D genome organization and epigenetic landscape of Vigna mungo.</title>
        <authorList>
            <person name="Junaid A."/>
            <person name="Singh B."/>
            <person name="Bhatia S."/>
        </authorList>
    </citation>
    <scope>NUCLEOTIDE SEQUENCE [LARGE SCALE GENOMIC DNA]</scope>
    <source>
        <strain evidence="9">Urdbean</strain>
    </source>
</reference>
<keyword evidence="4 8" id="KW-0547">Nucleotide-binding</keyword>
<evidence type="ECO:0000313" key="9">
    <source>
        <dbReference type="EMBL" id="WVZ15536.1"/>
    </source>
</evidence>
<dbReference type="InterPro" id="IPR027413">
    <property type="entry name" value="GROEL-like_equatorial_sf"/>
</dbReference>
<dbReference type="SUPFAM" id="SSF54849">
    <property type="entry name" value="GroEL-intermediate domain like"/>
    <property type="match status" value="1"/>
</dbReference>
<dbReference type="Gene3D" id="1.10.560.10">
    <property type="entry name" value="GroEL-like equatorial domain"/>
    <property type="match status" value="1"/>
</dbReference>
<organism evidence="9 10">
    <name type="scientific">Vigna mungo</name>
    <name type="common">Black gram</name>
    <name type="synonym">Phaseolus mungo</name>
    <dbReference type="NCBI Taxonomy" id="3915"/>
    <lineage>
        <taxon>Eukaryota</taxon>
        <taxon>Viridiplantae</taxon>
        <taxon>Streptophyta</taxon>
        <taxon>Embryophyta</taxon>
        <taxon>Tracheophyta</taxon>
        <taxon>Spermatophyta</taxon>
        <taxon>Magnoliopsida</taxon>
        <taxon>eudicotyledons</taxon>
        <taxon>Gunneridae</taxon>
        <taxon>Pentapetalae</taxon>
        <taxon>rosids</taxon>
        <taxon>fabids</taxon>
        <taxon>Fabales</taxon>
        <taxon>Fabaceae</taxon>
        <taxon>Papilionoideae</taxon>
        <taxon>50 kb inversion clade</taxon>
        <taxon>NPAAA clade</taxon>
        <taxon>indigoferoid/millettioid clade</taxon>
        <taxon>Phaseoleae</taxon>
        <taxon>Vigna</taxon>
    </lineage>
</organism>
<name>A0AAQ3NSD1_VIGMU</name>
<accession>A0AAQ3NSD1</accession>
<dbReference type="EMBL" id="CP144697">
    <property type="protein sequence ID" value="WVZ15536.1"/>
    <property type="molecule type" value="Genomic_DNA"/>
</dbReference>
<dbReference type="CDD" id="cd03341">
    <property type="entry name" value="TCP1_theta"/>
    <property type="match status" value="1"/>
</dbReference>
<dbReference type="PANTHER" id="PTHR11353">
    <property type="entry name" value="CHAPERONIN"/>
    <property type="match status" value="1"/>
</dbReference>
<dbReference type="SUPFAM" id="SSF52029">
    <property type="entry name" value="GroEL apical domain-like"/>
    <property type="match status" value="1"/>
</dbReference>
<dbReference type="AlphaFoldDB" id="A0AAQ3NSD1"/>
<evidence type="ECO:0000256" key="3">
    <source>
        <dbReference type="ARBA" id="ARBA00022490"/>
    </source>
</evidence>
<evidence type="ECO:0000256" key="8">
    <source>
        <dbReference type="RuleBase" id="RU004187"/>
    </source>
</evidence>
<dbReference type="Gene3D" id="3.50.7.10">
    <property type="entry name" value="GroEL"/>
    <property type="match status" value="1"/>
</dbReference>
<dbReference type="NCBIfam" id="TIGR02346">
    <property type="entry name" value="chap_CCT_theta"/>
    <property type="match status" value="1"/>
</dbReference>
<keyword evidence="5 8" id="KW-0067">ATP-binding</keyword>
<keyword evidence="10" id="KW-1185">Reference proteome</keyword>
<comment type="similarity">
    <text evidence="2 8">Belongs to the TCP-1 chaperonin family.</text>
</comment>
<dbReference type="GO" id="GO:0005524">
    <property type="term" value="F:ATP binding"/>
    <property type="evidence" value="ECO:0007669"/>
    <property type="project" value="UniProtKB-KW"/>
</dbReference>
<dbReference type="SUPFAM" id="SSF48592">
    <property type="entry name" value="GroEL equatorial domain-like"/>
    <property type="match status" value="1"/>
</dbReference>
<evidence type="ECO:0000256" key="1">
    <source>
        <dbReference type="ARBA" id="ARBA00004496"/>
    </source>
</evidence>
<dbReference type="GO" id="GO:0140662">
    <property type="term" value="F:ATP-dependent protein folding chaperone"/>
    <property type="evidence" value="ECO:0007669"/>
    <property type="project" value="InterPro"/>
</dbReference>
<comment type="subcellular location">
    <subcellularLocation>
        <location evidence="1">Cytoplasm</location>
    </subcellularLocation>
</comment>
<protein>
    <recommendedName>
        <fullName evidence="7">CCT-theta</fullName>
    </recommendedName>
</protein>
<dbReference type="PROSITE" id="PS00751">
    <property type="entry name" value="TCP1_2"/>
    <property type="match status" value="1"/>
</dbReference>
<dbReference type="Gene3D" id="3.30.260.10">
    <property type="entry name" value="TCP-1-like chaperonin intermediate domain"/>
    <property type="match status" value="1"/>
</dbReference>
<dbReference type="InterPro" id="IPR002423">
    <property type="entry name" value="Cpn60/GroEL/TCP-1"/>
</dbReference>